<dbReference type="EMBL" id="GGEC01074819">
    <property type="protein sequence ID" value="MBX55303.1"/>
    <property type="molecule type" value="Transcribed_RNA"/>
</dbReference>
<dbReference type="AlphaFoldDB" id="A0A2P2PKN3"/>
<evidence type="ECO:0000313" key="1">
    <source>
        <dbReference type="EMBL" id="MBX55303.1"/>
    </source>
</evidence>
<reference evidence="1" key="1">
    <citation type="submission" date="2018-02" db="EMBL/GenBank/DDBJ databases">
        <title>Rhizophora mucronata_Transcriptome.</title>
        <authorList>
            <person name="Meera S.P."/>
            <person name="Sreeshan A."/>
            <person name="Augustine A."/>
        </authorList>
    </citation>
    <scope>NUCLEOTIDE SEQUENCE</scope>
    <source>
        <tissue evidence="1">Leaf</tissue>
    </source>
</reference>
<organism evidence="1">
    <name type="scientific">Rhizophora mucronata</name>
    <name type="common">Asiatic mangrove</name>
    <dbReference type="NCBI Taxonomy" id="61149"/>
    <lineage>
        <taxon>Eukaryota</taxon>
        <taxon>Viridiplantae</taxon>
        <taxon>Streptophyta</taxon>
        <taxon>Embryophyta</taxon>
        <taxon>Tracheophyta</taxon>
        <taxon>Spermatophyta</taxon>
        <taxon>Magnoliopsida</taxon>
        <taxon>eudicotyledons</taxon>
        <taxon>Gunneridae</taxon>
        <taxon>Pentapetalae</taxon>
        <taxon>rosids</taxon>
        <taxon>fabids</taxon>
        <taxon>Malpighiales</taxon>
        <taxon>Rhizophoraceae</taxon>
        <taxon>Rhizophora</taxon>
    </lineage>
</organism>
<accession>A0A2P2PKN3</accession>
<sequence length="21" mass="2461">MNTYHRSLTTKAGTHCNYAQY</sequence>
<proteinExistence type="predicted"/>
<name>A0A2P2PKN3_RHIMU</name>
<protein>
    <submittedName>
        <fullName evidence="1">Uncharacterized protein</fullName>
    </submittedName>
</protein>